<dbReference type="Pfam" id="PF02401">
    <property type="entry name" value="LYTB"/>
    <property type="match status" value="1"/>
</dbReference>
<evidence type="ECO:0000256" key="3">
    <source>
        <dbReference type="ARBA" id="ARBA00022723"/>
    </source>
</evidence>
<organism evidence="6 7">
    <name type="scientific">Candidatus Portnoybacteria bacterium CG23_combo_of_CG06-09_8_20_14_all_37_13</name>
    <dbReference type="NCBI Taxonomy" id="1974819"/>
    <lineage>
        <taxon>Bacteria</taxon>
        <taxon>Candidatus Portnoyibacteriota</taxon>
    </lineage>
</organism>
<keyword evidence="5" id="KW-0411">Iron-sulfur</keyword>
<proteinExistence type="predicted"/>
<dbReference type="Gene3D" id="3.40.50.11270">
    <property type="match status" value="1"/>
</dbReference>
<keyword evidence="2" id="KW-0004">4Fe-4S</keyword>
<dbReference type="GO" id="GO:0051745">
    <property type="term" value="F:4-hydroxy-3-methylbut-2-enyl diphosphate reductase activity"/>
    <property type="evidence" value="ECO:0007669"/>
    <property type="project" value="InterPro"/>
</dbReference>
<keyword evidence="3" id="KW-0479">Metal-binding</keyword>
<name>A0A2G9YDC9_9BACT</name>
<evidence type="ECO:0000313" key="7">
    <source>
        <dbReference type="Proteomes" id="UP000231480"/>
    </source>
</evidence>
<dbReference type="GO" id="GO:0050992">
    <property type="term" value="P:dimethylallyl diphosphate biosynthetic process"/>
    <property type="evidence" value="ECO:0007669"/>
    <property type="project" value="InterPro"/>
</dbReference>
<evidence type="ECO:0000256" key="4">
    <source>
        <dbReference type="ARBA" id="ARBA00023004"/>
    </source>
</evidence>
<evidence type="ECO:0008006" key="8">
    <source>
        <dbReference type="Google" id="ProtNLM"/>
    </source>
</evidence>
<dbReference type="EMBL" id="PCRH01000023">
    <property type="protein sequence ID" value="PIP17235.1"/>
    <property type="molecule type" value="Genomic_DNA"/>
</dbReference>
<sequence length="46" mass="5345">MKIELAKNAGFCFGVKRTLALVEDNLEKMEKPIRMYGYLVHNEETN</sequence>
<evidence type="ECO:0000256" key="5">
    <source>
        <dbReference type="ARBA" id="ARBA00023014"/>
    </source>
</evidence>
<evidence type="ECO:0000256" key="2">
    <source>
        <dbReference type="ARBA" id="ARBA00022485"/>
    </source>
</evidence>
<evidence type="ECO:0000313" key="6">
    <source>
        <dbReference type="EMBL" id="PIP17235.1"/>
    </source>
</evidence>
<gene>
    <name evidence="6" type="ORF">COX44_01045</name>
</gene>
<evidence type="ECO:0000256" key="1">
    <source>
        <dbReference type="ARBA" id="ARBA00001966"/>
    </source>
</evidence>
<comment type="caution">
    <text evidence="6">The sequence shown here is derived from an EMBL/GenBank/DDBJ whole genome shotgun (WGS) entry which is preliminary data.</text>
</comment>
<reference evidence="6 7" key="1">
    <citation type="submission" date="2017-09" db="EMBL/GenBank/DDBJ databases">
        <title>Depth-based differentiation of microbial function through sediment-hosted aquifers and enrichment of novel symbionts in the deep terrestrial subsurface.</title>
        <authorList>
            <person name="Probst A.J."/>
            <person name="Ladd B."/>
            <person name="Jarett J.K."/>
            <person name="Geller-Mcgrath D.E."/>
            <person name="Sieber C.M."/>
            <person name="Emerson J.B."/>
            <person name="Anantharaman K."/>
            <person name="Thomas B.C."/>
            <person name="Malmstrom R."/>
            <person name="Stieglmeier M."/>
            <person name="Klingl A."/>
            <person name="Woyke T."/>
            <person name="Ryan C.M."/>
            <person name="Banfield J.F."/>
        </authorList>
    </citation>
    <scope>NUCLEOTIDE SEQUENCE [LARGE SCALE GENOMIC DNA]</scope>
    <source>
        <strain evidence="6">CG23_combo_of_CG06-09_8_20_14_all_37_13</strain>
    </source>
</reference>
<dbReference type="GO" id="GO:0051539">
    <property type="term" value="F:4 iron, 4 sulfur cluster binding"/>
    <property type="evidence" value="ECO:0007669"/>
    <property type="project" value="UniProtKB-KW"/>
</dbReference>
<keyword evidence="4" id="KW-0408">Iron</keyword>
<dbReference type="AlphaFoldDB" id="A0A2G9YDC9"/>
<dbReference type="GO" id="GO:0046872">
    <property type="term" value="F:metal ion binding"/>
    <property type="evidence" value="ECO:0007669"/>
    <property type="project" value="UniProtKB-KW"/>
</dbReference>
<dbReference type="InterPro" id="IPR003451">
    <property type="entry name" value="LytB/IspH"/>
</dbReference>
<accession>A0A2G9YDC9</accession>
<comment type="cofactor">
    <cofactor evidence="1">
        <name>[4Fe-4S] cluster</name>
        <dbReference type="ChEBI" id="CHEBI:49883"/>
    </cofactor>
</comment>
<dbReference type="Proteomes" id="UP000231480">
    <property type="component" value="Unassembled WGS sequence"/>
</dbReference>
<dbReference type="GO" id="GO:0019288">
    <property type="term" value="P:isopentenyl diphosphate biosynthetic process, methylerythritol 4-phosphate pathway"/>
    <property type="evidence" value="ECO:0007669"/>
    <property type="project" value="InterPro"/>
</dbReference>
<protein>
    <recommendedName>
        <fullName evidence="8">4-hydroxy-3-methylbut-2-enyl diphosphate reductase</fullName>
    </recommendedName>
</protein>